<sequence>MVVPIASFGADPGVAEKIQELLLPDYDVTHTCLSFDAALSELPEVCSGHLETEISSKLGTNFNRPVPERQKPRAIVFGGGVPDEQVQAVTQEVQAREPGVRALRVTREDIVAAGGGGPNPDIIAQVLRKKLGELSF</sequence>
<accession>A0ABQ0GIP1</accession>
<comment type="caution">
    <text evidence="1">The sequence shown here is derived from an EMBL/GenBank/DDBJ whole genome shotgun (WGS) entry which is preliminary data.</text>
</comment>
<evidence type="ECO:0000313" key="1">
    <source>
        <dbReference type="EMBL" id="GAB1317415.1"/>
    </source>
</evidence>
<dbReference type="RefSeq" id="XP_070919146.1">
    <property type="nucleotide sequence ID" value="XM_071063045.1"/>
</dbReference>
<keyword evidence="2" id="KW-1185">Reference proteome</keyword>
<dbReference type="GeneID" id="98178368"/>
<organism evidence="1 2">
    <name type="scientific">Madurella fahalii</name>
    <dbReference type="NCBI Taxonomy" id="1157608"/>
    <lineage>
        <taxon>Eukaryota</taxon>
        <taxon>Fungi</taxon>
        <taxon>Dikarya</taxon>
        <taxon>Ascomycota</taxon>
        <taxon>Pezizomycotina</taxon>
        <taxon>Sordariomycetes</taxon>
        <taxon>Sordariomycetidae</taxon>
        <taxon>Sordariales</taxon>
        <taxon>Sordariales incertae sedis</taxon>
        <taxon>Madurella</taxon>
    </lineage>
</organism>
<protein>
    <submittedName>
        <fullName evidence="1">Uncharacterized protein</fullName>
    </submittedName>
</protein>
<gene>
    <name evidence="1" type="ORF">MFIFM68171_07625</name>
</gene>
<reference evidence="1 2" key="1">
    <citation type="submission" date="2024-09" db="EMBL/GenBank/DDBJ databases">
        <title>Itraconazole resistance in Madurella fahalii resulting from another homologue of gene encoding cytochrome P450 14-alpha sterol demethylase (CYP51).</title>
        <authorList>
            <person name="Yoshioka I."/>
            <person name="Fahal A.H."/>
            <person name="Kaneko S."/>
            <person name="Yaguchi T."/>
        </authorList>
    </citation>
    <scope>NUCLEOTIDE SEQUENCE [LARGE SCALE GENOMIC DNA]</scope>
    <source>
        <strain evidence="1 2">IFM 68171</strain>
    </source>
</reference>
<name>A0ABQ0GIP1_9PEZI</name>
<dbReference type="EMBL" id="BAAFSV010000004">
    <property type="protein sequence ID" value="GAB1317415.1"/>
    <property type="molecule type" value="Genomic_DNA"/>
</dbReference>
<evidence type="ECO:0000313" key="2">
    <source>
        <dbReference type="Proteomes" id="UP001628179"/>
    </source>
</evidence>
<dbReference type="Proteomes" id="UP001628179">
    <property type="component" value="Unassembled WGS sequence"/>
</dbReference>
<proteinExistence type="predicted"/>